<gene>
    <name evidence="13" type="primary">lolB</name>
    <name evidence="15" type="ordered locus">Fbal_2827</name>
</gene>
<dbReference type="KEGG" id="fbl:Fbal_2827"/>
<keyword evidence="9" id="KW-0564">Palmitate</keyword>
<evidence type="ECO:0000256" key="1">
    <source>
        <dbReference type="ARBA" id="ARBA00004459"/>
    </source>
</evidence>
<dbReference type="InterPro" id="IPR004565">
    <property type="entry name" value="OM_lipoprot_LolB"/>
</dbReference>
<keyword evidence="10 13" id="KW-0143">Chaperone</keyword>
<proteinExistence type="inferred from homology"/>
<evidence type="ECO:0000313" key="15">
    <source>
        <dbReference type="EMBL" id="ADN77029.1"/>
    </source>
</evidence>
<reference evidence="15 16" key="1">
    <citation type="journal article" date="2010" name="Stand. Genomic Sci.">
        <title>Complete genome sequence of Ferrimonas balearica type strain (PAT).</title>
        <authorList>
            <person name="Nolan M."/>
            <person name="Sikorski J."/>
            <person name="Davenport K."/>
            <person name="Lucas S."/>
            <person name="Glavina Del Rio T."/>
            <person name="Tice H."/>
            <person name="Cheng J."/>
            <person name="Goodwin L."/>
            <person name="Pitluck S."/>
            <person name="Liolios K."/>
            <person name="Ivanova N."/>
            <person name="Mavromatis K."/>
            <person name="Ovchinnikova G."/>
            <person name="Pati A."/>
            <person name="Chen A."/>
            <person name="Palaniappan K."/>
            <person name="Land M."/>
            <person name="Hauser L."/>
            <person name="Chang Y."/>
            <person name="Jeffries C."/>
            <person name="Tapia R."/>
            <person name="Brettin T."/>
            <person name="Detter J."/>
            <person name="Han C."/>
            <person name="Yasawong M."/>
            <person name="Rohde M."/>
            <person name="Tindall B."/>
            <person name="Goker M."/>
            <person name="Woyke T."/>
            <person name="Bristow J."/>
            <person name="Eisen J."/>
            <person name="Markowitz V."/>
            <person name="Hugenholtz P."/>
            <person name="Kyrpides N."/>
            <person name="Klenk H."/>
            <person name="Lapidus A."/>
        </authorList>
    </citation>
    <scope>NUCLEOTIDE SEQUENCE [LARGE SCALE GENOMIC DNA]</scope>
    <source>
        <strain evidence="16">DSM 9799 / CCM 4581 / KCTC 23876 / PAT</strain>
    </source>
</reference>
<keyword evidence="16" id="KW-1185">Reference proteome</keyword>
<dbReference type="Gene3D" id="2.50.20.10">
    <property type="entry name" value="Lipoprotein localisation LolA/LolB/LppX"/>
    <property type="match status" value="1"/>
</dbReference>
<dbReference type="CDD" id="cd16326">
    <property type="entry name" value="LolB"/>
    <property type="match status" value="1"/>
</dbReference>
<feature type="signal peptide" evidence="14">
    <location>
        <begin position="1"/>
        <end position="27"/>
    </location>
</feature>
<evidence type="ECO:0000256" key="11">
    <source>
        <dbReference type="ARBA" id="ARBA00023237"/>
    </source>
</evidence>
<dbReference type="OrthoDB" id="9797618at2"/>
<comment type="subunit">
    <text evidence="3 13">Monomer.</text>
</comment>
<organism evidence="15 16">
    <name type="scientific">Ferrimonas balearica (strain DSM 9799 / CCM 4581 / KCTC 23876 / PAT)</name>
    <dbReference type="NCBI Taxonomy" id="550540"/>
    <lineage>
        <taxon>Bacteria</taxon>
        <taxon>Pseudomonadati</taxon>
        <taxon>Pseudomonadota</taxon>
        <taxon>Gammaproteobacteria</taxon>
        <taxon>Alteromonadales</taxon>
        <taxon>Ferrimonadaceae</taxon>
        <taxon>Ferrimonas</taxon>
    </lineage>
</organism>
<evidence type="ECO:0000256" key="2">
    <source>
        <dbReference type="ARBA" id="ARBA00009696"/>
    </source>
</evidence>
<dbReference type="Proteomes" id="UP000006683">
    <property type="component" value="Chromosome"/>
</dbReference>
<evidence type="ECO:0000313" key="16">
    <source>
        <dbReference type="Proteomes" id="UP000006683"/>
    </source>
</evidence>
<evidence type="ECO:0000256" key="13">
    <source>
        <dbReference type="HAMAP-Rule" id="MF_00233"/>
    </source>
</evidence>
<protein>
    <recommendedName>
        <fullName evidence="4 13">Outer-membrane lipoprotein LolB</fullName>
    </recommendedName>
</protein>
<keyword evidence="7 13" id="KW-0653">Protein transport</keyword>
<dbReference type="Pfam" id="PF03550">
    <property type="entry name" value="LolB"/>
    <property type="match status" value="1"/>
</dbReference>
<dbReference type="HOGENOM" id="CLU_092816_1_0_6"/>
<comment type="similarity">
    <text evidence="2 13">Belongs to the LolB family.</text>
</comment>
<keyword evidence="5 13" id="KW-0813">Transport</keyword>
<comment type="function">
    <text evidence="13">Plays a critical role in the incorporation of lipoproteins in the outer membrane after they are released by the LolA protein.</text>
</comment>
<dbReference type="EMBL" id="CP002209">
    <property type="protein sequence ID" value="ADN77029.1"/>
    <property type="molecule type" value="Genomic_DNA"/>
</dbReference>
<comment type="subcellular location">
    <subcellularLocation>
        <location evidence="1">Cell outer membrane</location>
        <topology evidence="1">Lipid-anchor</topology>
    </subcellularLocation>
</comment>
<dbReference type="GO" id="GO:0009279">
    <property type="term" value="C:cell outer membrane"/>
    <property type="evidence" value="ECO:0007669"/>
    <property type="project" value="UniProtKB-SubCell"/>
</dbReference>
<dbReference type="InterPro" id="IPR029046">
    <property type="entry name" value="LolA/LolB/LppX"/>
</dbReference>
<dbReference type="GO" id="GO:0044874">
    <property type="term" value="P:lipoprotein localization to outer membrane"/>
    <property type="evidence" value="ECO:0007669"/>
    <property type="project" value="UniProtKB-UniRule"/>
</dbReference>
<evidence type="ECO:0000256" key="4">
    <source>
        <dbReference type="ARBA" id="ARBA00016202"/>
    </source>
</evidence>
<dbReference type="NCBIfam" id="TIGR00548">
    <property type="entry name" value="lolB"/>
    <property type="match status" value="1"/>
</dbReference>
<keyword evidence="11 13" id="KW-0998">Cell outer membrane</keyword>
<evidence type="ECO:0000256" key="3">
    <source>
        <dbReference type="ARBA" id="ARBA00011245"/>
    </source>
</evidence>
<feature type="chain" id="PRO_5003151838" description="Outer-membrane lipoprotein LolB" evidence="14">
    <location>
        <begin position="28"/>
        <end position="196"/>
    </location>
</feature>
<name>E1SS97_FERBD</name>
<keyword evidence="6 14" id="KW-0732">Signal</keyword>
<keyword evidence="8 13" id="KW-0472">Membrane</keyword>
<evidence type="ECO:0000256" key="12">
    <source>
        <dbReference type="ARBA" id="ARBA00023288"/>
    </source>
</evidence>
<keyword evidence="12 15" id="KW-0449">Lipoprotein</keyword>
<dbReference type="AlphaFoldDB" id="E1SS97"/>
<evidence type="ECO:0000256" key="10">
    <source>
        <dbReference type="ARBA" id="ARBA00023186"/>
    </source>
</evidence>
<evidence type="ECO:0000256" key="14">
    <source>
        <dbReference type="SAM" id="SignalP"/>
    </source>
</evidence>
<dbReference type="eggNOG" id="COG3017">
    <property type="taxonomic scope" value="Bacteria"/>
</dbReference>
<dbReference type="HAMAP" id="MF_00233">
    <property type="entry name" value="LolB"/>
    <property type="match status" value="1"/>
</dbReference>
<evidence type="ECO:0000256" key="6">
    <source>
        <dbReference type="ARBA" id="ARBA00022729"/>
    </source>
</evidence>
<dbReference type="SUPFAM" id="SSF89392">
    <property type="entry name" value="Prokaryotic lipoproteins and lipoprotein localization factors"/>
    <property type="match status" value="1"/>
</dbReference>
<evidence type="ECO:0000256" key="5">
    <source>
        <dbReference type="ARBA" id="ARBA00022448"/>
    </source>
</evidence>
<evidence type="ECO:0000256" key="7">
    <source>
        <dbReference type="ARBA" id="ARBA00022927"/>
    </source>
</evidence>
<dbReference type="STRING" id="550540.Fbal_2827"/>
<evidence type="ECO:0000256" key="8">
    <source>
        <dbReference type="ARBA" id="ARBA00023136"/>
    </source>
</evidence>
<evidence type="ECO:0000256" key="9">
    <source>
        <dbReference type="ARBA" id="ARBA00023139"/>
    </source>
</evidence>
<accession>E1SS97</accession>
<dbReference type="GO" id="GO:0015031">
    <property type="term" value="P:protein transport"/>
    <property type="evidence" value="ECO:0007669"/>
    <property type="project" value="UniProtKB-KW"/>
</dbReference>
<sequence length="196" mass="21889">MLNLPFKTLPLLFFIILINGCASPIPAGDAPAADAPNWLMRGKLAVIQPDQRVSANLSWRHRDSSGQDDLRLATPLGNTVLVLNSRPGHAQVQYDGQTHQGQSADQLIERLTGWPLPLSQISRYLLGDTRGAESVEYGSDGEVSQLQLVHPQSGELWQLRYLGWQQLSGYKVPVQIELRRDDQRLKLALSHWQPEP</sequence>